<dbReference type="KEGG" id="vcw:GJQ55_07040"/>
<dbReference type="PANTHER" id="PTHR31793:SF24">
    <property type="entry name" value="LONG-CHAIN ACYL-COA THIOESTERASE FADM"/>
    <property type="match status" value="1"/>
</dbReference>
<gene>
    <name evidence="3" type="ORF">GJQ55_07040</name>
</gene>
<dbReference type="PANTHER" id="PTHR31793">
    <property type="entry name" value="4-HYDROXYBENZOYL-COA THIOESTERASE FAMILY MEMBER"/>
    <property type="match status" value="1"/>
</dbReference>
<evidence type="ECO:0000256" key="1">
    <source>
        <dbReference type="ARBA" id="ARBA00005953"/>
    </source>
</evidence>
<accession>A0A9E8JM22</accession>
<proteinExistence type="inferred from homology"/>
<keyword evidence="4" id="KW-1185">Reference proteome</keyword>
<dbReference type="AlphaFoldDB" id="A0A9E8JM22"/>
<sequence length="138" mass="15968">MSVDIKVRGYHLDIYHHVNNGRYLEFLEEGRWDYFDQHRFIELFESRNLAFVVANINISYRRPAYAGEIIRVVTRMEKIGNKSAQMKQEVWLLEQGATTQLIADAIVTFCLMDSATQKSVPIEGEVRQVLEGMLSEGL</sequence>
<keyword evidence="2 3" id="KW-0378">Hydrolase</keyword>
<dbReference type="CDD" id="cd00586">
    <property type="entry name" value="4HBT"/>
    <property type="match status" value="1"/>
</dbReference>
<dbReference type="NCBIfam" id="TIGR00051">
    <property type="entry name" value="YbgC/FadM family acyl-CoA thioesterase"/>
    <property type="match status" value="1"/>
</dbReference>
<dbReference type="Pfam" id="PF13279">
    <property type="entry name" value="4HBT_2"/>
    <property type="match status" value="1"/>
</dbReference>
<evidence type="ECO:0000256" key="2">
    <source>
        <dbReference type="ARBA" id="ARBA00022801"/>
    </source>
</evidence>
<dbReference type="InterPro" id="IPR006684">
    <property type="entry name" value="YbgC/YbaW"/>
</dbReference>
<name>A0A9E8JM22_9GAMM</name>
<evidence type="ECO:0000313" key="4">
    <source>
        <dbReference type="Proteomes" id="UP000596074"/>
    </source>
</evidence>
<dbReference type="Gene3D" id="3.10.129.10">
    <property type="entry name" value="Hotdog Thioesterase"/>
    <property type="match status" value="1"/>
</dbReference>
<dbReference type="InterPro" id="IPR029069">
    <property type="entry name" value="HotDog_dom_sf"/>
</dbReference>
<dbReference type="RefSeq" id="WP_228344286.1">
    <property type="nucleotide sequence ID" value="NZ_CP045550.1"/>
</dbReference>
<comment type="similarity">
    <text evidence="1">Belongs to the 4-hydroxybenzoyl-CoA thioesterase family.</text>
</comment>
<dbReference type="EMBL" id="CP046056">
    <property type="protein sequence ID" value="QQD24246.1"/>
    <property type="molecule type" value="Genomic_DNA"/>
</dbReference>
<evidence type="ECO:0000313" key="3">
    <source>
        <dbReference type="EMBL" id="QQD24246.1"/>
    </source>
</evidence>
<dbReference type="Proteomes" id="UP000596074">
    <property type="component" value="Chromosome"/>
</dbReference>
<dbReference type="SUPFAM" id="SSF54637">
    <property type="entry name" value="Thioesterase/thiol ester dehydrase-isomerase"/>
    <property type="match status" value="1"/>
</dbReference>
<dbReference type="EC" id="3.1.2.-" evidence="3"/>
<organism evidence="3 4">
    <name type="scientific">Venatoribacter cucullus</name>
    <dbReference type="NCBI Taxonomy" id="2661630"/>
    <lineage>
        <taxon>Bacteria</taxon>
        <taxon>Pseudomonadati</taxon>
        <taxon>Pseudomonadota</taxon>
        <taxon>Gammaproteobacteria</taxon>
        <taxon>Oceanospirillales</taxon>
        <taxon>Oceanospirillaceae</taxon>
        <taxon>Venatoribacter</taxon>
    </lineage>
</organism>
<dbReference type="InterPro" id="IPR050563">
    <property type="entry name" value="4-hydroxybenzoyl-CoA_TE"/>
</dbReference>
<dbReference type="GO" id="GO:0047617">
    <property type="term" value="F:fatty acyl-CoA hydrolase activity"/>
    <property type="evidence" value="ECO:0007669"/>
    <property type="project" value="TreeGrafter"/>
</dbReference>
<protein>
    <submittedName>
        <fullName evidence="3">YbgC/FadM family acyl-CoA thioesterase</fullName>
        <ecNumber evidence="3">3.1.2.-</ecNumber>
    </submittedName>
</protein>
<reference evidence="3 4" key="1">
    <citation type="submission" date="2019-11" db="EMBL/GenBank/DDBJ databases">
        <title>Venatorbacter sp. nov. a predator of Campylobacter and other Gram-negative bacteria.</title>
        <authorList>
            <person name="Saeedi A."/>
            <person name="Cummings N.J."/>
            <person name="Connerton I.F."/>
            <person name="Connerton P.L."/>
        </authorList>
    </citation>
    <scope>NUCLEOTIDE SEQUENCE [LARGE SCALE GENOMIC DNA]</scope>
    <source>
        <strain evidence="3">XL5</strain>
    </source>
</reference>